<keyword evidence="1" id="KW-0539">Nucleus</keyword>
<comment type="caution">
    <text evidence="4">The sequence shown here is derived from an EMBL/GenBank/DDBJ whole genome shotgun (WGS) entry which is preliminary data.</text>
</comment>
<name>A0AAJ0A7S2_9PEZI</name>
<dbReference type="InterPro" id="IPR001138">
    <property type="entry name" value="Zn2Cys6_DnaBD"/>
</dbReference>
<dbReference type="PROSITE" id="PS50048">
    <property type="entry name" value="ZN2_CY6_FUNGAL_2"/>
    <property type="match status" value="1"/>
</dbReference>
<evidence type="ECO:0000313" key="4">
    <source>
        <dbReference type="EMBL" id="KAK1656587.1"/>
    </source>
</evidence>
<dbReference type="Gene3D" id="4.10.240.10">
    <property type="entry name" value="Zn(2)-C6 fungal-type DNA-binding domain"/>
    <property type="match status" value="1"/>
</dbReference>
<dbReference type="RefSeq" id="XP_060421351.1">
    <property type="nucleotide sequence ID" value="XM_060581301.1"/>
</dbReference>
<dbReference type="AlphaFoldDB" id="A0AAJ0A7S2"/>
<organism evidence="4 5">
    <name type="scientific">Colletotrichum godetiae</name>
    <dbReference type="NCBI Taxonomy" id="1209918"/>
    <lineage>
        <taxon>Eukaryota</taxon>
        <taxon>Fungi</taxon>
        <taxon>Dikarya</taxon>
        <taxon>Ascomycota</taxon>
        <taxon>Pezizomycotina</taxon>
        <taxon>Sordariomycetes</taxon>
        <taxon>Hypocreomycetidae</taxon>
        <taxon>Glomerellales</taxon>
        <taxon>Glomerellaceae</taxon>
        <taxon>Colletotrichum</taxon>
        <taxon>Colletotrichum acutatum species complex</taxon>
    </lineage>
</organism>
<reference evidence="4" key="1">
    <citation type="submission" date="2021-06" db="EMBL/GenBank/DDBJ databases">
        <title>Comparative genomics, transcriptomics and evolutionary studies reveal genomic signatures of adaptation to plant cell wall in hemibiotrophic fungi.</title>
        <authorList>
            <consortium name="DOE Joint Genome Institute"/>
            <person name="Baroncelli R."/>
            <person name="Diaz J.F."/>
            <person name="Benocci T."/>
            <person name="Peng M."/>
            <person name="Battaglia E."/>
            <person name="Haridas S."/>
            <person name="Andreopoulos W."/>
            <person name="Labutti K."/>
            <person name="Pangilinan J."/>
            <person name="Floch G.L."/>
            <person name="Makela M.R."/>
            <person name="Henrissat B."/>
            <person name="Grigoriev I.V."/>
            <person name="Crouch J.A."/>
            <person name="De Vries R.P."/>
            <person name="Sukno S.A."/>
            <person name="Thon M.R."/>
        </authorList>
    </citation>
    <scope>NUCLEOTIDE SEQUENCE</scope>
    <source>
        <strain evidence="4">CBS 193.32</strain>
    </source>
</reference>
<dbReference type="GO" id="GO:0008270">
    <property type="term" value="F:zinc ion binding"/>
    <property type="evidence" value="ECO:0007669"/>
    <property type="project" value="InterPro"/>
</dbReference>
<feature type="region of interest" description="Disordered" evidence="2">
    <location>
        <begin position="1"/>
        <end position="24"/>
    </location>
</feature>
<keyword evidence="5" id="KW-1185">Reference proteome</keyword>
<accession>A0AAJ0A7S2</accession>
<evidence type="ECO:0000259" key="3">
    <source>
        <dbReference type="PROSITE" id="PS50048"/>
    </source>
</evidence>
<proteinExistence type="predicted"/>
<evidence type="ECO:0000313" key="5">
    <source>
        <dbReference type="Proteomes" id="UP001224890"/>
    </source>
</evidence>
<feature type="compositionally biased region" description="Basic and acidic residues" evidence="2">
    <location>
        <begin position="1"/>
        <end position="17"/>
    </location>
</feature>
<gene>
    <name evidence="4" type="ORF">BDP55DRAFT_89758</name>
</gene>
<sequence length="256" mass="29002">MSGRRYSERRRPGERDLSGGQSAITKKTYRPKACAECRRLKTKCCKVGPCKTCQRRKVDCSLLGERKVDSFPISNQSPTSCVKMEYFENASNPNFSGHLRRVSAMPNDYIAPVTAPGKNDVLQPGFKSEPQMTHWVVYERFDSGKLVYSGLGESCCVPLNCVRGFDKLILQAMEQHQCLLSESGYHEGYLNALTMLSRDIVIRIYYVAYLDFCPSNPFEHSVDLDMVYKVDRTCVYCCTPSAVLRMDSLVHLIDSE</sequence>
<dbReference type="Proteomes" id="UP001224890">
    <property type="component" value="Unassembled WGS sequence"/>
</dbReference>
<feature type="domain" description="Zn(2)-C6 fungal-type" evidence="3">
    <location>
        <begin position="33"/>
        <end position="62"/>
    </location>
</feature>
<evidence type="ECO:0000256" key="2">
    <source>
        <dbReference type="SAM" id="MobiDB-lite"/>
    </source>
</evidence>
<evidence type="ECO:0000256" key="1">
    <source>
        <dbReference type="ARBA" id="ARBA00023242"/>
    </source>
</evidence>
<dbReference type="CDD" id="cd00067">
    <property type="entry name" value="GAL4"/>
    <property type="match status" value="1"/>
</dbReference>
<dbReference type="GeneID" id="85465827"/>
<dbReference type="EMBL" id="JAHMHR010000148">
    <property type="protein sequence ID" value="KAK1656587.1"/>
    <property type="molecule type" value="Genomic_DNA"/>
</dbReference>
<protein>
    <recommendedName>
        <fullName evidence="3">Zn(2)-C6 fungal-type domain-containing protein</fullName>
    </recommendedName>
</protein>
<dbReference type="SUPFAM" id="SSF57701">
    <property type="entry name" value="Zn2/Cys6 DNA-binding domain"/>
    <property type="match status" value="1"/>
</dbReference>
<dbReference type="InterPro" id="IPR036864">
    <property type="entry name" value="Zn2-C6_fun-type_DNA-bd_sf"/>
</dbReference>
<dbReference type="GO" id="GO:0000981">
    <property type="term" value="F:DNA-binding transcription factor activity, RNA polymerase II-specific"/>
    <property type="evidence" value="ECO:0007669"/>
    <property type="project" value="InterPro"/>
</dbReference>
<dbReference type="PROSITE" id="PS00463">
    <property type="entry name" value="ZN2_CY6_FUNGAL_1"/>
    <property type="match status" value="1"/>
</dbReference>